<name>A0A978VVJ3_ZIZJJ</name>
<evidence type="ECO:0000313" key="1">
    <source>
        <dbReference type="EMBL" id="KAH7542838.1"/>
    </source>
</evidence>
<dbReference type="Proteomes" id="UP000813462">
    <property type="component" value="Unassembled WGS sequence"/>
</dbReference>
<dbReference type="PANTHER" id="PTHR10992:SF1010">
    <property type="entry name" value="METHYLESTERASE 17-LIKE"/>
    <property type="match status" value="1"/>
</dbReference>
<reference evidence="1" key="1">
    <citation type="journal article" date="2021" name="Front. Plant Sci.">
        <title>Chromosome-Scale Genome Assembly for Chinese Sour Jujube and Insights Into Its Genome Evolution and Domestication Signature.</title>
        <authorList>
            <person name="Shen L.-Y."/>
            <person name="Luo H."/>
            <person name="Wang X.-L."/>
            <person name="Wang X.-M."/>
            <person name="Qiu X.-J."/>
            <person name="Liu H."/>
            <person name="Zhou S.-S."/>
            <person name="Jia K.-H."/>
            <person name="Nie S."/>
            <person name="Bao Y.-T."/>
            <person name="Zhang R.-G."/>
            <person name="Yun Q.-Z."/>
            <person name="Chai Y.-H."/>
            <person name="Lu J.-Y."/>
            <person name="Li Y."/>
            <person name="Zhao S.-W."/>
            <person name="Mao J.-F."/>
            <person name="Jia S.-G."/>
            <person name="Mao Y.-M."/>
        </authorList>
    </citation>
    <scope>NUCLEOTIDE SEQUENCE</scope>
    <source>
        <strain evidence="1">AT0</strain>
        <tissue evidence="1">Leaf</tissue>
    </source>
</reference>
<dbReference type="EMBL" id="JAEACU010000002">
    <property type="protein sequence ID" value="KAH7542838.1"/>
    <property type="molecule type" value="Genomic_DNA"/>
</dbReference>
<comment type="caution">
    <text evidence="1">The sequence shown here is derived from an EMBL/GenBank/DDBJ whole genome shotgun (WGS) entry which is preliminary data.</text>
</comment>
<sequence length="167" mass="19098">MAETQRKKHFVLVHGASHGAWCWYKIRSMLETSSYKVTCLDLKGAGINQSDPDTVLTLEEYSHPLINFMSNLPDNEKEYTLFSQLGKDSILASMLLRPGPIRPLSGRIDGKDEDAESVPRVYIKTMHDRLLKPEKQEAMIKKWPPSQVFVLNSEHSPFFLTPFDLFS</sequence>
<dbReference type="GO" id="GO:0080030">
    <property type="term" value="F:methyl indole-3-acetate esterase activity"/>
    <property type="evidence" value="ECO:0007669"/>
    <property type="project" value="TreeGrafter"/>
</dbReference>
<dbReference type="GO" id="GO:0009694">
    <property type="term" value="P:jasmonic acid metabolic process"/>
    <property type="evidence" value="ECO:0007669"/>
    <property type="project" value="TreeGrafter"/>
</dbReference>
<dbReference type="InterPro" id="IPR029058">
    <property type="entry name" value="AB_hydrolase_fold"/>
</dbReference>
<accession>A0A978VVJ3</accession>
<gene>
    <name evidence="1" type="ORF">FEM48_Zijuj02G0117500</name>
</gene>
<dbReference type="InterPro" id="IPR045889">
    <property type="entry name" value="MES/HNL"/>
</dbReference>
<evidence type="ECO:0000313" key="2">
    <source>
        <dbReference type="Proteomes" id="UP000813462"/>
    </source>
</evidence>
<dbReference type="GO" id="GO:0080032">
    <property type="term" value="F:methyl jasmonate esterase activity"/>
    <property type="evidence" value="ECO:0007669"/>
    <property type="project" value="TreeGrafter"/>
</dbReference>
<dbReference type="GO" id="GO:0080031">
    <property type="term" value="F:methyl salicylate esterase activity"/>
    <property type="evidence" value="ECO:0007669"/>
    <property type="project" value="TreeGrafter"/>
</dbReference>
<dbReference type="GO" id="GO:0009696">
    <property type="term" value="P:salicylic acid metabolic process"/>
    <property type="evidence" value="ECO:0007669"/>
    <property type="project" value="TreeGrafter"/>
</dbReference>
<proteinExistence type="predicted"/>
<organism evidence="1 2">
    <name type="scientific">Ziziphus jujuba var. spinosa</name>
    <dbReference type="NCBI Taxonomy" id="714518"/>
    <lineage>
        <taxon>Eukaryota</taxon>
        <taxon>Viridiplantae</taxon>
        <taxon>Streptophyta</taxon>
        <taxon>Embryophyta</taxon>
        <taxon>Tracheophyta</taxon>
        <taxon>Spermatophyta</taxon>
        <taxon>Magnoliopsida</taxon>
        <taxon>eudicotyledons</taxon>
        <taxon>Gunneridae</taxon>
        <taxon>Pentapetalae</taxon>
        <taxon>rosids</taxon>
        <taxon>fabids</taxon>
        <taxon>Rosales</taxon>
        <taxon>Rhamnaceae</taxon>
        <taxon>Paliureae</taxon>
        <taxon>Ziziphus</taxon>
    </lineage>
</organism>
<protein>
    <recommendedName>
        <fullName evidence="3">Methylesterase 17-like</fullName>
    </recommendedName>
</protein>
<dbReference type="AlphaFoldDB" id="A0A978VVJ3"/>
<dbReference type="PANTHER" id="PTHR10992">
    <property type="entry name" value="METHYLESTERASE FAMILY MEMBER"/>
    <property type="match status" value="1"/>
</dbReference>
<evidence type="ECO:0008006" key="3">
    <source>
        <dbReference type="Google" id="ProtNLM"/>
    </source>
</evidence>
<dbReference type="SUPFAM" id="SSF53474">
    <property type="entry name" value="alpha/beta-Hydrolases"/>
    <property type="match status" value="1"/>
</dbReference>
<dbReference type="Gene3D" id="3.40.50.1820">
    <property type="entry name" value="alpha/beta hydrolase"/>
    <property type="match status" value="2"/>
</dbReference>